<evidence type="ECO:0000256" key="2">
    <source>
        <dbReference type="SAM" id="SignalP"/>
    </source>
</evidence>
<dbReference type="InterPro" id="IPR006059">
    <property type="entry name" value="SBP"/>
</dbReference>
<gene>
    <name evidence="3" type="ORF">SAMN04488050_10213</name>
</gene>
<dbReference type="OrthoDB" id="6529964at2"/>
<dbReference type="Proteomes" id="UP000199392">
    <property type="component" value="Unassembled WGS sequence"/>
</dbReference>
<dbReference type="GO" id="GO:0030975">
    <property type="term" value="F:thiamine binding"/>
    <property type="evidence" value="ECO:0007669"/>
    <property type="project" value="TreeGrafter"/>
</dbReference>
<dbReference type="STRING" id="311180.SAMN04488050_10213"/>
<dbReference type="SUPFAM" id="SSF53850">
    <property type="entry name" value="Periplasmic binding protein-like II"/>
    <property type="match status" value="1"/>
</dbReference>
<keyword evidence="1 2" id="KW-0732">Signal</keyword>
<dbReference type="AlphaFoldDB" id="A0A1I6QDW8"/>
<dbReference type="PANTHER" id="PTHR30006:SF2">
    <property type="entry name" value="ABC TRANSPORTER SUBSTRATE-BINDING PROTEIN"/>
    <property type="match status" value="1"/>
</dbReference>
<dbReference type="Gene3D" id="3.40.190.10">
    <property type="entry name" value="Periplasmic binding protein-like II"/>
    <property type="match status" value="2"/>
</dbReference>
<keyword evidence="4" id="KW-1185">Reference proteome</keyword>
<evidence type="ECO:0000313" key="4">
    <source>
        <dbReference type="Proteomes" id="UP000199392"/>
    </source>
</evidence>
<evidence type="ECO:0000313" key="3">
    <source>
        <dbReference type="EMBL" id="SFS50681.1"/>
    </source>
</evidence>
<name>A0A1I6QDW8_9RHOB</name>
<dbReference type="RefSeq" id="WP_092418999.1">
    <property type="nucleotide sequence ID" value="NZ_FNCL01000001.1"/>
</dbReference>
<protein>
    <submittedName>
        <fullName evidence="3">Putative spermidine/putrescine transport system substrate-binding protein</fullName>
    </submittedName>
</protein>
<dbReference type="GO" id="GO:0030976">
    <property type="term" value="F:thiamine pyrophosphate binding"/>
    <property type="evidence" value="ECO:0007669"/>
    <property type="project" value="TreeGrafter"/>
</dbReference>
<dbReference type="Pfam" id="PF13416">
    <property type="entry name" value="SBP_bac_8"/>
    <property type="match status" value="1"/>
</dbReference>
<feature type="signal peptide" evidence="2">
    <location>
        <begin position="1"/>
        <end position="29"/>
    </location>
</feature>
<evidence type="ECO:0000256" key="1">
    <source>
        <dbReference type="ARBA" id="ARBA00022729"/>
    </source>
</evidence>
<dbReference type="GO" id="GO:0015888">
    <property type="term" value="P:thiamine transport"/>
    <property type="evidence" value="ECO:0007669"/>
    <property type="project" value="TreeGrafter"/>
</dbReference>
<feature type="chain" id="PRO_5011493752" evidence="2">
    <location>
        <begin position="30"/>
        <end position="345"/>
    </location>
</feature>
<proteinExistence type="predicted"/>
<reference evidence="4" key="1">
    <citation type="submission" date="2016-10" db="EMBL/GenBank/DDBJ databases">
        <authorList>
            <person name="Varghese N."/>
            <person name="Submissions S."/>
        </authorList>
    </citation>
    <scope>NUCLEOTIDE SEQUENCE [LARGE SCALE GENOMIC DNA]</scope>
    <source>
        <strain evidence="4">DSM 26894</strain>
    </source>
</reference>
<dbReference type="EMBL" id="FOZW01000002">
    <property type="protein sequence ID" value="SFS50681.1"/>
    <property type="molecule type" value="Genomic_DNA"/>
</dbReference>
<accession>A0A1I6QDW8</accession>
<sequence>MTINLTRRAFTMAGLSALATPALIRPAFASGGKVVAATFPGSWEDAYRSIVGPMVKDAGFDLTVAPSLAQDQIARLMASPGQPPYDALLVSPGQSDILIQEGLIEKIDPTRLKNWDKLSPAAQNEWGPYVTIEVNGIAYNPEVVDKPAGYKALFEDPQYEGNLALIGFGSNTATMAYTEINKAYGGTYDNMQPVFDLLEAYLPKIGAIATSGSNQMTMYQQGEIAVFMASTGNVAKLRELGMPCEFAHPETGSPSVPVAIHLVKGASNPDGVYAYMDAAIDAAAQTQLAEPPTAMIPTNMDVPYSEVVSQFVTPEQVANAVYPDWQAINKHRAEWTETFDRLVVR</sequence>
<dbReference type="GO" id="GO:0030288">
    <property type="term" value="C:outer membrane-bounded periplasmic space"/>
    <property type="evidence" value="ECO:0007669"/>
    <property type="project" value="TreeGrafter"/>
</dbReference>
<dbReference type="PANTHER" id="PTHR30006">
    <property type="entry name" value="THIAMINE-BINDING PERIPLASMIC PROTEIN-RELATED"/>
    <property type="match status" value="1"/>
</dbReference>
<organism evidence="3 4">
    <name type="scientific">Alloyangia pacifica</name>
    <dbReference type="NCBI Taxonomy" id="311180"/>
    <lineage>
        <taxon>Bacteria</taxon>
        <taxon>Pseudomonadati</taxon>
        <taxon>Pseudomonadota</taxon>
        <taxon>Alphaproteobacteria</taxon>
        <taxon>Rhodobacterales</taxon>
        <taxon>Roseobacteraceae</taxon>
        <taxon>Alloyangia</taxon>
    </lineage>
</organism>